<feature type="region of interest" description="Disordered" evidence="12">
    <location>
        <begin position="633"/>
        <end position="667"/>
    </location>
</feature>
<dbReference type="GO" id="GO:0003723">
    <property type="term" value="F:RNA binding"/>
    <property type="evidence" value="ECO:0007669"/>
    <property type="project" value="UniProtKB-KW"/>
</dbReference>
<organism evidence="16 17">
    <name type="scientific">Coemansia thaxteri</name>
    <dbReference type="NCBI Taxonomy" id="2663907"/>
    <lineage>
        <taxon>Eukaryota</taxon>
        <taxon>Fungi</taxon>
        <taxon>Fungi incertae sedis</taxon>
        <taxon>Zoopagomycota</taxon>
        <taxon>Kickxellomycotina</taxon>
        <taxon>Kickxellomycetes</taxon>
        <taxon>Kickxellales</taxon>
        <taxon>Kickxellaceae</taxon>
        <taxon>Coemansia</taxon>
    </lineage>
</organism>
<feature type="domain" description="DEAD-box RNA helicase Q" evidence="15">
    <location>
        <begin position="13"/>
        <end position="41"/>
    </location>
</feature>
<dbReference type="InterPro" id="IPR025313">
    <property type="entry name" value="SPB4-like_CTE"/>
</dbReference>
<dbReference type="CDD" id="cd17960">
    <property type="entry name" value="DEADc_DDX55"/>
    <property type="match status" value="1"/>
</dbReference>
<evidence type="ECO:0000256" key="10">
    <source>
        <dbReference type="ARBA" id="ARBA00047984"/>
    </source>
</evidence>
<reference evidence="16" key="1">
    <citation type="submission" date="2022-07" db="EMBL/GenBank/DDBJ databases">
        <title>Phylogenomic reconstructions and comparative analyses of Kickxellomycotina fungi.</title>
        <authorList>
            <person name="Reynolds N.K."/>
            <person name="Stajich J.E."/>
            <person name="Barry K."/>
            <person name="Grigoriev I.V."/>
            <person name="Crous P."/>
            <person name="Smith M.E."/>
        </authorList>
    </citation>
    <scope>NUCLEOTIDE SEQUENCE</scope>
    <source>
        <strain evidence="16">IMI 214461</strain>
    </source>
</reference>
<dbReference type="InterPro" id="IPR027417">
    <property type="entry name" value="P-loop_NTPase"/>
</dbReference>
<keyword evidence="7 16" id="KW-0347">Helicase</keyword>
<evidence type="ECO:0000259" key="15">
    <source>
        <dbReference type="PROSITE" id="PS51195"/>
    </source>
</evidence>
<keyword evidence="9" id="KW-0694">RNA-binding</keyword>
<evidence type="ECO:0000313" key="16">
    <source>
        <dbReference type="EMBL" id="KAJ1999336.1"/>
    </source>
</evidence>
<dbReference type="GO" id="GO:0005730">
    <property type="term" value="C:nucleolus"/>
    <property type="evidence" value="ECO:0007669"/>
    <property type="project" value="UniProtKB-SubCell"/>
</dbReference>
<feature type="compositionally biased region" description="Acidic residues" evidence="12">
    <location>
        <begin position="483"/>
        <end position="494"/>
    </location>
</feature>
<dbReference type="Pfam" id="PF00270">
    <property type="entry name" value="DEAD"/>
    <property type="match status" value="1"/>
</dbReference>
<evidence type="ECO:0000256" key="12">
    <source>
        <dbReference type="SAM" id="MobiDB-lite"/>
    </source>
</evidence>
<evidence type="ECO:0000256" key="7">
    <source>
        <dbReference type="ARBA" id="ARBA00022806"/>
    </source>
</evidence>
<feature type="compositionally biased region" description="Basic residues" evidence="12">
    <location>
        <begin position="504"/>
        <end position="514"/>
    </location>
</feature>
<accession>A0A9W8EG51</accession>
<gene>
    <name evidence="16" type="primary">SPB4</name>
    <name evidence="16" type="ORF">H4R26_005112</name>
</gene>
<keyword evidence="5" id="KW-0547">Nucleotide-binding</keyword>
<dbReference type="SMART" id="SM00490">
    <property type="entry name" value="HELICc"/>
    <property type="match status" value="1"/>
</dbReference>
<dbReference type="SUPFAM" id="SSF52540">
    <property type="entry name" value="P-loop containing nucleoside triphosphate hydrolases"/>
    <property type="match status" value="2"/>
</dbReference>
<dbReference type="InterPro" id="IPR001650">
    <property type="entry name" value="Helicase_C-like"/>
</dbReference>
<evidence type="ECO:0000256" key="11">
    <source>
        <dbReference type="PROSITE-ProRule" id="PRU00552"/>
    </source>
</evidence>
<name>A0A9W8EG51_9FUNG</name>
<feature type="short sequence motif" description="Q motif" evidence="11">
    <location>
        <begin position="13"/>
        <end position="41"/>
    </location>
</feature>
<dbReference type="PROSITE" id="PS51195">
    <property type="entry name" value="Q_MOTIF"/>
    <property type="match status" value="1"/>
</dbReference>
<dbReference type="PANTHER" id="PTHR47959">
    <property type="entry name" value="ATP-DEPENDENT RNA HELICASE RHLE-RELATED"/>
    <property type="match status" value="1"/>
</dbReference>
<evidence type="ECO:0000259" key="13">
    <source>
        <dbReference type="PROSITE" id="PS51192"/>
    </source>
</evidence>
<dbReference type="PANTHER" id="PTHR47959:SF1">
    <property type="entry name" value="ATP-DEPENDENT RNA HELICASE DBPA"/>
    <property type="match status" value="1"/>
</dbReference>
<dbReference type="GO" id="GO:0016787">
    <property type="term" value="F:hydrolase activity"/>
    <property type="evidence" value="ECO:0007669"/>
    <property type="project" value="UniProtKB-KW"/>
</dbReference>
<dbReference type="Pfam" id="PF13959">
    <property type="entry name" value="CTE_SPB4"/>
    <property type="match status" value="1"/>
</dbReference>
<dbReference type="GO" id="GO:0003724">
    <property type="term" value="F:RNA helicase activity"/>
    <property type="evidence" value="ECO:0007669"/>
    <property type="project" value="UniProtKB-EC"/>
</dbReference>
<dbReference type="InterPro" id="IPR050079">
    <property type="entry name" value="DEAD_box_RNA_helicase"/>
</dbReference>
<keyword evidence="3" id="KW-0690">Ribosome biogenesis</keyword>
<keyword evidence="8" id="KW-0067">ATP-binding</keyword>
<evidence type="ECO:0000256" key="5">
    <source>
        <dbReference type="ARBA" id="ARBA00022741"/>
    </source>
</evidence>
<evidence type="ECO:0000256" key="2">
    <source>
        <dbReference type="ARBA" id="ARBA00012552"/>
    </source>
</evidence>
<dbReference type="Proteomes" id="UP001150907">
    <property type="component" value="Unassembled WGS sequence"/>
</dbReference>
<dbReference type="PROSITE" id="PS51192">
    <property type="entry name" value="HELICASE_ATP_BIND_1"/>
    <property type="match status" value="1"/>
</dbReference>
<feature type="region of interest" description="Disordered" evidence="12">
    <location>
        <begin position="477"/>
        <end position="519"/>
    </location>
</feature>
<feature type="domain" description="Helicase C-terminal" evidence="14">
    <location>
        <begin position="279"/>
        <end position="469"/>
    </location>
</feature>
<dbReference type="InterPro" id="IPR014014">
    <property type="entry name" value="RNA_helicase_DEAD_Q_motif"/>
</dbReference>
<feature type="compositionally biased region" description="Basic residues" evidence="12">
    <location>
        <begin position="778"/>
        <end position="791"/>
    </location>
</feature>
<protein>
    <recommendedName>
        <fullName evidence="2">RNA helicase</fullName>
        <ecNumber evidence="2">3.6.4.13</ecNumber>
    </recommendedName>
</protein>
<evidence type="ECO:0000313" key="17">
    <source>
        <dbReference type="Proteomes" id="UP001150907"/>
    </source>
</evidence>
<dbReference type="GO" id="GO:0005829">
    <property type="term" value="C:cytosol"/>
    <property type="evidence" value="ECO:0007669"/>
    <property type="project" value="TreeGrafter"/>
</dbReference>
<feature type="domain" description="Helicase ATP-binding" evidence="13">
    <location>
        <begin position="44"/>
        <end position="249"/>
    </location>
</feature>
<comment type="subcellular location">
    <subcellularLocation>
        <location evidence="1">Nucleus</location>
        <location evidence="1">Nucleolus</location>
    </subcellularLocation>
</comment>
<evidence type="ECO:0000259" key="14">
    <source>
        <dbReference type="PROSITE" id="PS51194"/>
    </source>
</evidence>
<keyword evidence="4" id="KW-0698">rRNA processing</keyword>
<evidence type="ECO:0000256" key="1">
    <source>
        <dbReference type="ARBA" id="ARBA00004604"/>
    </source>
</evidence>
<proteinExistence type="predicted"/>
<keyword evidence="6 16" id="KW-0378">Hydrolase</keyword>
<dbReference type="SMART" id="SM01178">
    <property type="entry name" value="DUF4217"/>
    <property type="match status" value="1"/>
</dbReference>
<evidence type="ECO:0000256" key="9">
    <source>
        <dbReference type="ARBA" id="ARBA00022884"/>
    </source>
</evidence>
<dbReference type="Pfam" id="PF00271">
    <property type="entry name" value="Helicase_C"/>
    <property type="match status" value="1"/>
</dbReference>
<dbReference type="GO" id="GO:0006364">
    <property type="term" value="P:rRNA processing"/>
    <property type="evidence" value="ECO:0007669"/>
    <property type="project" value="UniProtKB-KW"/>
</dbReference>
<dbReference type="EMBL" id="JANBQF010000730">
    <property type="protein sequence ID" value="KAJ1999336.1"/>
    <property type="molecule type" value="Genomic_DNA"/>
</dbReference>
<dbReference type="OrthoDB" id="7396459at2759"/>
<dbReference type="PROSITE" id="PS51194">
    <property type="entry name" value="HELICASE_CTER"/>
    <property type="match status" value="1"/>
</dbReference>
<sequence length="804" mass="88483">MAESAVPSFGRAWATLQPALSPAMLEAVSSLGFEHMTPVQEATIPAFAGNRDVVVEAATGSGKTLAFVIPILELLHRKRVQLGPTQVGAIIVTPTRELARQIFGVLTELLQLTGLEYKAHLVVGGSASATNTADEMSALREGAPDILVGTPGRLEDVLCGRLRGARRSRAGTIAAGGGGMRGRPAASAARLEVLVLDEADRLLDLGFDASLTAIFAALPKQRRTGLFSATMSDALAQLVRAGLRNPVRVQVHVRDLVGAERRIPSTLAARYLVCPPDRRLAQILRMVQKMGPLKYIVYFSTCAAVDYFYRVLRRVLSPVPACVPGGKQAMRGERERVRAHFGAAFPVAVHSLHGQMAQSKRQATYDAFSGIPPGEAAILLCTDVASRGLDIPDVDCVIQWDPPTDPKSFAHRCGRTARAGRAGQALVFLCPGSEETYIDFLALRKIPMAPADYLWLDPDSGAVTTDAPADAVVPAGALSQDEQTSEEDEEEEPGSDEKTAAKERARRSRAKRRSRDQLINFPTDTRSDELLELVRGLVATDRDMYMRGKLAFVSFVQAYSKHEAAFIFRLKELPIIESAKGFALLHLPSMPELRGRPVSRFVPYAIDTDTIPLLDAKREAGRLAKLEQAKAKLAEEEEEEKKKKKKKNDTEAWADAKGAKERTRERKLKRIRRRDAVAGANEAKLMEQIEDPRIREALAKDPLLAKRMLNHRDKSLRDMVEITSTKMQHRTASSDSKSVSLDQIIAEASLHRNNDSSSSDDEDSWEALARKEEIRKRLAAKGKQQQKRKKFQFNPGFSDEEEQE</sequence>
<keyword evidence="17" id="KW-1185">Reference proteome</keyword>
<feature type="region of interest" description="Disordered" evidence="12">
    <location>
        <begin position="778"/>
        <end position="804"/>
    </location>
</feature>
<dbReference type="PROSITE" id="PS00039">
    <property type="entry name" value="DEAD_ATP_HELICASE"/>
    <property type="match status" value="1"/>
</dbReference>
<comment type="catalytic activity">
    <reaction evidence="10">
        <text>ATP + H2O = ADP + phosphate + H(+)</text>
        <dbReference type="Rhea" id="RHEA:13065"/>
        <dbReference type="ChEBI" id="CHEBI:15377"/>
        <dbReference type="ChEBI" id="CHEBI:15378"/>
        <dbReference type="ChEBI" id="CHEBI:30616"/>
        <dbReference type="ChEBI" id="CHEBI:43474"/>
        <dbReference type="ChEBI" id="CHEBI:456216"/>
        <dbReference type="EC" id="3.6.4.13"/>
    </reaction>
</comment>
<evidence type="ECO:0000256" key="8">
    <source>
        <dbReference type="ARBA" id="ARBA00022840"/>
    </source>
</evidence>
<dbReference type="EC" id="3.6.4.13" evidence="2"/>
<dbReference type="InterPro" id="IPR014001">
    <property type="entry name" value="Helicase_ATP-bd"/>
</dbReference>
<dbReference type="AlphaFoldDB" id="A0A9W8EG51"/>
<dbReference type="Gene3D" id="3.40.50.300">
    <property type="entry name" value="P-loop containing nucleotide triphosphate hydrolases"/>
    <property type="match status" value="2"/>
</dbReference>
<evidence type="ECO:0000256" key="6">
    <source>
        <dbReference type="ARBA" id="ARBA00022801"/>
    </source>
</evidence>
<dbReference type="CDD" id="cd18787">
    <property type="entry name" value="SF2_C_DEAD"/>
    <property type="match status" value="1"/>
</dbReference>
<evidence type="ECO:0000256" key="4">
    <source>
        <dbReference type="ARBA" id="ARBA00022552"/>
    </source>
</evidence>
<evidence type="ECO:0000256" key="3">
    <source>
        <dbReference type="ARBA" id="ARBA00022517"/>
    </source>
</evidence>
<dbReference type="InterPro" id="IPR000629">
    <property type="entry name" value="RNA-helicase_DEAD-box_CS"/>
</dbReference>
<dbReference type="InterPro" id="IPR011545">
    <property type="entry name" value="DEAD/DEAH_box_helicase_dom"/>
</dbReference>
<comment type="caution">
    <text evidence="16">The sequence shown here is derived from an EMBL/GenBank/DDBJ whole genome shotgun (WGS) entry which is preliminary data.</text>
</comment>
<dbReference type="SMART" id="SM00487">
    <property type="entry name" value="DEXDc"/>
    <property type="match status" value="1"/>
</dbReference>
<dbReference type="GO" id="GO:0005524">
    <property type="term" value="F:ATP binding"/>
    <property type="evidence" value="ECO:0007669"/>
    <property type="project" value="UniProtKB-KW"/>
</dbReference>